<keyword evidence="2" id="KW-1134">Transmembrane beta strand</keyword>
<dbReference type="InterPro" id="IPR010131">
    <property type="entry name" value="MdtP/NodT-like"/>
</dbReference>
<keyword evidence="2" id="KW-0564">Palmitate</keyword>
<dbReference type="Proteomes" id="UP000270261">
    <property type="component" value="Unassembled WGS sequence"/>
</dbReference>
<dbReference type="InterPro" id="IPR003423">
    <property type="entry name" value="OMP_efflux"/>
</dbReference>
<name>A0A3R8MZL3_9BURK</name>
<evidence type="ECO:0000256" key="2">
    <source>
        <dbReference type="RuleBase" id="RU362097"/>
    </source>
</evidence>
<feature type="chain" id="PRO_5018381287" evidence="2">
    <location>
        <begin position="29"/>
        <end position="470"/>
    </location>
</feature>
<dbReference type="Gene3D" id="1.20.1600.10">
    <property type="entry name" value="Outer membrane efflux proteins (OEP)"/>
    <property type="match status" value="1"/>
</dbReference>
<organism evidence="3 4">
    <name type="scientific">Lautropia dentalis</name>
    <dbReference type="NCBI Taxonomy" id="2490857"/>
    <lineage>
        <taxon>Bacteria</taxon>
        <taxon>Pseudomonadati</taxon>
        <taxon>Pseudomonadota</taxon>
        <taxon>Betaproteobacteria</taxon>
        <taxon>Burkholderiales</taxon>
        <taxon>Burkholderiaceae</taxon>
        <taxon>Lautropia</taxon>
    </lineage>
</organism>
<evidence type="ECO:0000256" key="1">
    <source>
        <dbReference type="ARBA" id="ARBA00007613"/>
    </source>
</evidence>
<dbReference type="PROSITE" id="PS51257">
    <property type="entry name" value="PROKAR_LIPOPROTEIN"/>
    <property type="match status" value="1"/>
</dbReference>
<evidence type="ECO:0000313" key="4">
    <source>
        <dbReference type="Proteomes" id="UP000270261"/>
    </source>
</evidence>
<dbReference type="Gene3D" id="2.20.200.10">
    <property type="entry name" value="Outer membrane efflux proteins (OEP)"/>
    <property type="match status" value="1"/>
</dbReference>
<reference evidence="3 4" key="1">
    <citation type="submission" date="2018-11" db="EMBL/GenBank/DDBJ databases">
        <title>Genome sequencing of Lautropia sp. KCOM 2505 (= ChDC F240).</title>
        <authorList>
            <person name="Kook J.-K."/>
            <person name="Park S.-N."/>
            <person name="Lim Y.K."/>
        </authorList>
    </citation>
    <scope>NUCLEOTIDE SEQUENCE [LARGE SCALE GENOMIC DNA]</scope>
    <source>
        <strain evidence="3 4">KCOM 2505</strain>
    </source>
</reference>
<dbReference type="Pfam" id="PF02321">
    <property type="entry name" value="OEP"/>
    <property type="match status" value="2"/>
</dbReference>
<keyword evidence="2" id="KW-0812">Transmembrane</keyword>
<dbReference type="AlphaFoldDB" id="A0A3R8MZL3"/>
<keyword evidence="4" id="KW-1185">Reference proteome</keyword>
<feature type="signal peptide" evidence="2">
    <location>
        <begin position="1"/>
        <end position="28"/>
    </location>
</feature>
<dbReference type="NCBIfam" id="TIGR01845">
    <property type="entry name" value="outer_NodT"/>
    <property type="match status" value="1"/>
</dbReference>
<comment type="similarity">
    <text evidence="1 2">Belongs to the outer membrane factor (OMF) (TC 1.B.17) family.</text>
</comment>
<dbReference type="PANTHER" id="PTHR30203:SF33">
    <property type="entry name" value="BLR4455 PROTEIN"/>
    <property type="match status" value="1"/>
</dbReference>
<dbReference type="GO" id="GO:0005886">
    <property type="term" value="C:plasma membrane"/>
    <property type="evidence" value="ECO:0007669"/>
    <property type="project" value="UniProtKB-SubCell"/>
</dbReference>
<accession>A0A3R8MZL3</accession>
<evidence type="ECO:0000313" key="3">
    <source>
        <dbReference type="EMBL" id="RRN46084.1"/>
    </source>
</evidence>
<dbReference type="EMBL" id="RRUE01000001">
    <property type="protein sequence ID" value="RRN46084.1"/>
    <property type="molecule type" value="Genomic_DNA"/>
</dbReference>
<sequence length="470" mass="50892">MKRNTHIWQKTLVSMVVSSLLLGGCALPVEQTSSGVSMPSGWGERGDQVKISPEGVPNFSWWQRFGSTELIEMVLLAQSGGYDVAAAAARVRQADARARMAGASLLPEVTGNVNASRDKDVGEPTTRSYTMGLSASYEVDIWGEKRASRLSAMASRDAAVFAHDAVLLTLMASTAQSYLRTVAWRERVAIARYNLTAAERVLGLVESRYRVGSASAQETAQQRTLVASLRQVLALRQQQEHQSLTTLAVLLGRPPQKLTVRAVSLSSMKAPTVESGLPTDLLTRRPDVAAAERRLAAADADVTVARAAMLPTVRLTASYGVGSDRVRDVLDNPIYNLAAGLVAPIFNNGRLAAGRDLSLARREELLADYRASIISSLGDVENALNALQGSAKQQEAHQEVLVHGREAVRLAESRYRSGSDTMQALLDTQRTLFQAQDLAVQLRLENLLATIDLYKALGGGWRPKRMASSK</sequence>
<dbReference type="SUPFAM" id="SSF56954">
    <property type="entry name" value="Outer membrane efflux proteins (OEP)"/>
    <property type="match status" value="1"/>
</dbReference>
<keyword evidence="2" id="KW-0449">Lipoprotein</keyword>
<keyword evidence="2" id="KW-0732">Signal</keyword>
<dbReference type="PANTHER" id="PTHR30203">
    <property type="entry name" value="OUTER MEMBRANE CATION EFFLUX PROTEIN"/>
    <property type="match status" value="1"/>
</dbReference>
<comment type="caution">
    <text evidence="3">The sequence shown here is derived from an EMBL/GenBank/DDBJ whole genome shotgun (WGS) entry which is preliminary data.</text>
</comment>
<keyword evidence="2" id="KW-0472">Membrane</keyword>
<gene>
    <name evidence="3" type="ORF">EHV23_04130</name>
</gene>
<comment type="subcellular location">
    <subcellularLocation>
        <location evidence="2">Cell membrane</location>
        <topology evidence="2">Lipid-anchor</topology>
    </subcellularLocation>
</comment>
<proteinExistence type="inferred from homology"/>
<dbReference type="OrthoDB" id="9770517at2"/>
<dbReference type="GO" id="GO:0015562">
    <property type="term" value="F:efflux transmembrane transporter activity"/>
    <property type="evidence" value="ECO:0007669"/>
    <property type="project" value="InterPro"/>
</dbReference>
<protein>
    <submittedName>
        <fullName evidence="3">Efflux transporter outer membrane subunit</fullName>
    </submittedName>
</protein>